<dbReference type="GO" id="GO:0016151">
    <property type="term" value="F:nickel cation binding"/>
    <property type="evidence" value="ECO:0007669"/>
    <property type="project" value="InterPro"/>
</dbReference>
<dbReference type="GO" id="GO:0003677">
    <property type="term" value="F:DNA binding"/>
    <property type="evidence" value="ECO:0007669"/>
    <property type="project" value="UniProtKB-KW"/>
</dbReference>
<dbReference type="InterPro" id="IPR029014">
    <property type="entry name" value="NiFe-Hase_large"/>
</dbReference>
<sequence length="383" mass="41978">MGIEGSLNIAISTASGRVEQVSIESSRPVYASQVLVGKSVTEALKTLPVLFSICGTAQACAGVRACEQALGIMPADGIEHRREALVAMETVREHLWRILLDWPGFLDVVPEKKGMNDILALQREHRQVLTGGQDPMQLGGTESLAEKICVDDLTKQARLLLQQVVFEVCPAQWLALDTPAALQRWTCSATTVAARLLGDVMQQAWSDLGRCEVEALPSMDMAYVEQQMQDKEFIRQPQWHGDCRESTCLSRVDSPLLQQLRRHDGNGLLVRLVARLTELAQLSSQLSAPDCGTATLSITPQNPGIGQVAAARGQLLHRVQVQDERIARYQILAPTEWNFHPLGVVARSLASLQGEAGQMRQQAKLLINAIDPCVGYQLSIKHA</sequence>
<accession>A0A3B1B3K9</accession>
<evidence type="ECO:0000313" key="1">
    <source>
        <dbReference type="EMBL" id="VAX06028.1"/>
    </source>
</evidence>
<organism evidence="1">
    <name type="scientific">hydrothermal vent metagenome</name>
    <dbReference type="NCBI Taxonomy" id="652676"/>
    <lineage>
        <taxon>unclassified sequences</taxon>
        <taxon>metagenomes</taxon>
        <taxon>ecological metagenomes</taxon>
    </lineage>
</organism>
<dbReference type="PANTHER" id="PTHR42958">
    <property type="entry name" value="HYDROGENASE-2 LARGE CHAIN"/>
    <property type="match status" value="1"/>
</dbReference>
<dbReference type="AlphaFoldDB" id="A0A3B1B3K9"/>
<dbReference type="InterPro" id="IPR050867">
    <property type="entry name" value="NiFe/NiFeSe_hydrgnase_LSU"/>
</dbReference>
<dbReference type="InterPro" id="IPR001501">
    <property type="entry name" value="Ni-dep_hyd_lsu"/>
</dbReference>
<keyword evidence="1" id="KW-0371">Homeobox</keyword>
<gene>
    <name evidence="1" type="ORF">MNBD_GAMMA25-2571</name>
</gene>
<dbReference type="Gene3D" id="1.10.645.10">
    <property type="entry name" value="Cytochrome-c3 Hydrogenase, chain B"/>
    <property type="match status" value="1"/>
</dbReference>
<reference evidence="1" key="1">
    <citation type="submission" date="2018-06" db="EMBL/GenBank/DDBJ databases">
        <authorList>
            <person name="Zhirakovskaya E."/>
        </authorList>
    </citation>
    <scope>NUCLEOTIDE SEQUENCE</scope>
</reference>
<dbReference type="Pfam" id="PF00374">
    <property type="entry name" value="NiFeSe_Hases"/>
    <property type="match status" value="1"/>
</dbReference>
<dbReference type="EMBL" id="UOFY01000005">
    <property type="protein sequence ID" value="VAX06028.1"/>
    <property type="molecule type" value="Genomic_DNA"/>
</dbReference>
<name>A0A3B1B3K9_9ZZZZ</name>
<protein>
    <submittedName>
        <fullName evidence="1">Hydrogenase maturation factor HoxV/HupK</fullName>
    </submittedName>
</protein>
<dbReference type="PANTHER" id="PTHR42958:SF4">
    <property type="entry name" value="HYDROGENASE EXPRESSION_FORMATION PROTEIN HUPK"/>
    <property type="match status" value="1"/>
</dbReference>
<proteinExistence type="predicted"/>
<dbReference type="SUPFAM" id="SSF56762">
    <property type="entry name" value="HydB/Nqo4-like"/>
    <property type="match status" value="1"/>
</dbReference>